<dbReference type="PRINTS" id="PR00081">
    <property type="entry name" value="GDHRDH"/>
</dbReference>
<keyword evidence="5" id="KW-1185">Reference proteome</keyword>
<organism evidence="4 5">
    <name type="scientific">Coniochaeta ligniaria NRRL 30616</name>
    <dbReference type="NCBI Taxonomy" id="1408157"/>
    <lineage>
        <taxon>Eukaryota</taxon>
        <taxon>Fungi</taxon>
        <taxon>Dikarya</taxon>
        <taxon>Ascomycota</taxon>
        <taxon>Pezizomycotina</taxon>
        <taxon>Sordariomycetes</taxon>
        <taxon>Sordariomycetidae</taxon>
        <taxon>Coniochaetales</taxon>
        <taxon>Coniochaetaceae</taxon>
        <taxon>Coniochaeta</taxon>
    </lineage>
</organism>
<name>A0A1J7I9B6_9PEZI</name>
<dbReference type="InterPro" id="IPR020904">
    <property type="entry name" value="Sc_DH/Rdtase_CS"/>
</dbReference>
<evidence type="ECO:0000256" key="2">
    <source>
        <dbReference type="ARBA" id="ARBA00022857"/>
    </source>
</evidence>
<protein>
    <submittedName>
        <fullName evidence="4">NAD(P)-binding protein</fullName>
    </submittedName>
</protein>
<dbReference type="PANTHER" id="PTHR43976:SF16">
    <property type="entry name" value="SHORT-CHAIN DEHYDROGENASE_REDUCTASE FAMILY PROTEIN"/>
    <property type="match status" value="1"/>
</dbReference>
<evidence type="ECO:0000256" key="1">
    <source>
        <dbReference type="ARBA" id="ARBA00006484"/>
    </source>
</evidence>
<comment type="similarity">
    <text evidence="1">Belongs to the short-chain dehydrogenases/reductases (SDR) family.</text>
</comment>
<evidence type="ECO:0000256" key="3">
    <source>
        <dbReference type="ARBA" id="ARBA00023002"/>
    </source>
</evidence>
<keyword evidence="3" id="KW-0560">Oxidoreductase</keyword>
<dbReference type="EMBL" id="KV875105">
    <property type="protein sequence ID" value="OIW24053.1"/>
    <property type="molecule type" value="Genomic_DNA"/>
</dbReference>
<dbReference type="Pfam" id="PF00106">
    <property type="entry name" value="adh_short"/>
    <property type="match status" value="1"/>
</dbReference>
<keyword evidence="2" id="KW-0521">NADP</keyword>
<dbReference type="Proteomes" id="UP000182658">
    <property type="component" value="Unassembled WGS sequence"/>
</dbReference>
<accession>A0A1J7I9B6</accession>
<evidence type="ECO:0000313" key="5">
    <source>
        <dbReference type="Proteomes" id="UP000182658"/>
    </source>
</evidence>
<proteinExistence type="inferred from homology"/>
<dbReference type="InterPro" id="IPR036291">
    <property type="entry name" value="NAD(P)-bd_dom_sf"/>
</dbReference>
<reference evidence="4 5" key="1">
    <citation type="submission" date="2016-10" db="EMBL/GenBank/DDBJ databases">
        <title>Draft genome sequence of Coniochaeta ligniaria NRRL30616, a lignocellulolytic fungus for bioabatement of inhibitors in plant biomass hydrolysates.</title>
        <authorList>
            <consortium name="DOE Joint Genome Institute"/>
            <person name="Jimenez D.J."/>
            <person name="Hector R.E."/>
            <person name="Riley R."/>
            <person name="Sun H."/>
            <person name="Grigoriev I.V."/>
            <person name="Van Elsas J.D."/>
            <person name="Nichols N.N."/>
        </authorList>
    </citation>
    <scope>NUCLEOTIDE SEQUENCE [LARGE SCALE GENOMIC DNA]</scope>
    <source>
        <strain evidence="4 5">NRRL 30616</strain>
    </source>
</reference>
<dbReference type="InterPro" id="IPR051911">
    <property type="entry name" value="SDR_oxidoreductase"/>
</dbReference>
<dbReference type="InterPro" id="IPR002347">
    <property type="entry name" value="SDR_fam"/>
</dbReference>
<dbReference type="STRING" id="1408157.A0A1J7I9B6"/>
<dbReference type="Gene3D" id="3.40.50.720">
    <property type="entry name" value="NAD(P)-binding Rossmann-like Domain"/>
    <property type="match status" value="1"/>
</dbReference>
<sequence>MSSPPTPTPVWLITATSSGFGKQIALEALSRGHRVIATARDSSKLTLLRSLGAAVLDLDVTADQAVLDAKLAQAAAVYGRLTHVVNAAGYIFVGAVEEASQQEERDVYATNVFGVLRMARAATPWLREAAKEGGIVSLVNFGSLGSYNSGPGVGHYCSTKGAVSSISEGLAAELRPFGIEVCCVEPGYTRTEFLRKGDGGKERRVVARREMEVYGEEGHPVREWKDAMDAVDGRQPGDVERAARVIVDVLTKEGVARGRDIPVRLPLGSDTIKQIRKRIGEYEARVREWEDVARLVDYESEF</sequence>
<dbReference type="PANTHER" id="PTHR43976">
    <property type="entry name" value="SHORT CHAIN DEHYDROGENASE"/>
    <property type="match status" value="1"/>
</dbReference>
<dbReference type="SUPFAM" id="SSF51735">
    <property type="entry name" value="NAD(P)-binding Rossmann-fold domains"/>
    <property type="match status" value="1"/>
</dbReference>
<dbReference type="GO" id="GO:0016491">
    <property type="term" value="F:oxidoreductase activity"/>
    <property type="evidence" value="ECO:0007669"/>
    <property type="project" value="UniProtKB-KW"/>
</dbReference>
<evidence type="ECO:0000313" key="4">
    <source>
        <dbReference type="EMBL" id="OIW24053.1"/>
    </source>
</evidence>
<dbReference type="AlphaFoldDB" id="A0A1J7I9B6"/>
<dbReference type="OrthoDB" id="1274115at2759"/>
<dbReference type="CDD" id="cd05374">
    <property type="entry name" value="17beta-HSD-like_SDR_c"/>
    <property type="match status" value="1"/>
</dbReference>
<gene>
    <name evidence="4" type="ORF">CONLIGDRAFT_123937</name>
</gene>
<dbReference type="PROSITE" id="PS00061">
    <property type="entry name" value="ADH_SHORT"/>
    <property type="match status" value="1"/>
</dbReference>
<dbReference type="InParanoid" id="A0A1J7I9B6"/>